<gene>
    <name evidence="1" type="ORF">SCAR479_02651</name>
</gene>
<dbReference type="Proteomes" id="UP001465668">
    <property type="component" value="Unassembled WGS sequence"/>
</dbReference>
<sequence>MPSRTEIPVYTLEDVDWVITDVTYRARRSDIEAQLRTLYPWVHDPRRNLMIRKYKIESLPNGDHRIWAAEKMPDDVIRNLVAMNQTEKTYD</sequence>
<comment type="caution">
    <text evidence="1">The sequence shown here is derived from an EMBL/GenBank/DDBJ whole genome shotgun (WGS) entry which is preliminary data.</text>
</comment>
<organism evidence="1 2">
    <name type="scientific">Seiridium cardinale</name>
    <dbReference type="NCBI Taxonomy" id="138064"/>
    <lineage>
        <taxon>Eukaryota</taxon>
        <taxon>Fungi</taxon>
        <taxon>Dikarya</taxon>
        <taxon>Ascomycota</taxon>
        <taxon>Pezizomycotina</taxon>
        <taxon>Sordariomycetes</taxon>
        <taxon>Xylariomycetidae</taxon>
        <taxon>Amphisphaeriales</taxon>
        <taxon>Sporocadaceae</taxon>
        <taxon>Seiridium</taxon>
    </lineage>
</organism>
<name>A0ABR2Y3A2_9PEZI</name>
<proteinExistence type="predicted"/>
<evidence type="ECO:0000313" key="1">
    <source>
        <dbReference type="EMBL" id="KAK9780536.1"/>
    </source>
</evidence>
<protein>
    <submittedName>
        <fullName evidence="1">Uncharacterized protein</fullName>
    </submittedName>
</protein>
<accession>A0ABR2Y3A2</accession>
<dbReference type="EMBL" id="JARVKM010000006">
    <property type="protein sequence ID" value="KAK9780536.1"/>
    <property type="molecule type" value="Genomic_DNA"/>
</dbReference>
<evidence type="ECO:0000313" key="2">
    <source>
        <dbReference type="Proteomes" id="UP001465668"/>
    </source>
</evidence>
<reference evidence="1 2" key="1">
    <citation type="submission" date="2024-02" db="EMBL/GenBank/DDBJ databases">
        <title>First draft genome assembly of two strains of Seiridium cardinale.</title>
        <authorList>
            <person name="Emiliani G."/>
            <person name="Scali E."/>
        </authorList>
    </citation>
    <scope>NUCLEOTIDE SEQUENCE [LARGE SCALE GENOMIC DNA]</scope>
    <source>
        <strain evidence="1 2">BM-138-000479</strain>
    </source>
</reference>
<keyword evidence="2" id="KW-1185">Reference proteome</keyword>